<evidence type="ECO:0000259" key="5">
    <source>
        <dbReference type="PROSITE" id="PS51935"/>
    </source>
</evidence>
<reference evidence="6" key="2">
    <citation type="journal article" date="2021" name="J Anim Sci Technol">
        <title>Complete genome sequence of Paenibacillus konkukensis sp. nov. SK3146 as a potential probiotic strain.</title>
        <authorList>
            <person name="Jung H.I."/>
            <person name="Park S."/>
            <person name="Niu K.M."/>
            <person name="Lee S.W."/>
            <person name="Kothari D."/>
            <person name="Yi K.J."/>
            <person name="Kim S.K."/>
        </authorList>
    </citation>
    <scope>NUCLEOTIDE SEQUENCE</scope>
    <source>
        <strain evidence="6">SK3146</strain>
    </source>
</reference>
<evidence type="ECO:0000256" key="1">
    <source>
        <dbReference type="ARBA" id="ARBA00007074"/>
    </source>
</evidence>
<keyword evidence="3 6" id="KW-0378">Hydrolase</keyword>
<dbReference type="PROSITE" id="PS51935">
    <property type="entry name" value="NLPC_P60"/>
    <property type="match status" value="1"/>
</dbReference>
<keyword evidence="2" id="KW-0645">Protease</keyword>
<dbReference type="PANTHER" id="PTHR47053:SF3">
    <property type="entry name" value="GAMMA-D-GLUTAMYL-L-LYSINE DIPEPTIDYL-PEPTIDASE"/>
    <property type="match status" value="1"/>
</dbReference>
<dbReference type="GO" id="GO:0016787">
    <property type="term" value="F:hydrolase activity"/>
    <property type="evidence" value="ECO:0007669"/>
    <property type="project" value="UniProtKB-KW"/>
</dbReference>
<evidence type="ECO:0000256" key="2">
    <source>
        <dbReference type="ARBA" id="ARBA00022670"/>
    </source>
</evidence>
<keyword evidence="7" id="KW-1185">Reference proteome</keyword>
<dbReference type="Gene3D" id="2.30.30.40">
    <property type="entry name" value="SH3 Domains"/>
    <property type="match status" value="1"/>
</dbReference>
<dbReference type="Pfam" id="PF23795">
    <property type="entry name" value="SH3_YKFC_2nd"/>
    <property type="match status" value="1"/>
</dbReference>
<dbReference type="RefSeq" id="WP_249861277.1">
    <property type="nucleotide sequence ID" value="NZ_CP027059.1"/>
</dbReference>
<accession>A0ABY4RV93</accession>
<reference evidence="6" key="1">
    <citation type="submission" date="2018-02" db="EMBL/GenBank/DDBJ databases">
        <authorList>
            <person name="Kim S.-K."/>
            <person name="Jung H.-I."/>
            <person name="Lee S.-W."/>
        </authorList>
    </citation>
    <scope>NUCLEOTIDE SEQUENCE</scope>
    <source>
        <strain evidence="6">SK3146</strain>
    </source>
</reference>
<evidence type="ECO:0000256" key="3">
    <source>
        <dbReference type="ARBA" id="ARBA00022801"/>
    </source>
</evidence>
<protein>
    <submittedName>
        <fullName evidence="6">Gamma-D-glutamyl-L-lysine endopeptidase</fullName>
        <ecNumber evidence="6">3.4.-.-</ecNumber>
    </submittedName>
</protein>
<dbReference type="InterPro" id="IPR051202">
    <property type="entry name" value="Peptidase_C40"/>
</dbReference>
<dbReference type="Gene3D" id="3.90.1720.10">
    <property type="entry name" value="endopeptidase domain like (from Nostoc punctiforme)"/>
    <property type="match status" value="1"/>
</dbReference>
<keyword evidence="4" id="KW-0788">Thiol protease</keyword>
<dbReference type="SUPFAM" id="SSF54001">
    <property type="entry name" value="Cysteine proteinases"/>
    <property type="match status" value="1"/>
</dbReference>
<dbReference type="InterPro" id="IPR057812">
    <property type="entry name" value="SH3_YKFC_2nd"/>
</dbReference>
<evidence type="ECO:0000313" key="7">
    <source>
        <dbReference type="Proteomes" id="UP001057134"/>
    </source>
</evidence>
<name>A0ABY4RV93_9BACL</name>
<evidence type="ECO:0000256" key="4">
    <source>
        <dbReference type="ARBA" id="ARBA00022807"/>
    </source>
</evidence>
<dbReference type="InterPro" id="IPR000064">
    <property type="entry name" value="NLP_P60_dom"/>
</dbReference>
<dbReference type="PANTHER" id="PTHR47053">
    <property type="entry name" value="MUREIN DD-ENDOPEPTIDASE MEPH-RELATED"/>
    <property type="match status" value="1"/>
</dbReference>
<proteinExistence type="inferred from homology"/>
<dbReference type="EMBL" id="CP027059">
    <property type="protein sequence ID" value="UQZ85669.1"/>
    <property type="molecule type" value="Genomic_DNA"/>
</dbReference>
<dbReference type="InterPro" id="IPR038765">
    <property type="entry name" value="Papain-like_cys_pep_sf"/>
</dbReference>
<feature type="domain" description="NlpC/P60" evidence="5">
    <location>
        <begin position="186"/>
        <end position="311"/>
    </location>
</feature>
<comment type="similarity">
    <text evidence="1">Belongs to the peptidase C40 family.</text>
</comment>
<dbReference type="Pfam" id="PF00877">
    <property type="entry name" value="NLPC_P60"/>
    <property type="match status" value="1"/>
</dbReference>
<evidence type="ECO:0000313" key="6">
    <source>
        <dbReference type="EMBL" id="UQZ85669.1"/>
    </source>
</evidence>
<dbReference type="EC" id="3.4.-.-" evidence="6"/>
<sequence>MSQGERKIVAVSVACVWTKPDSSRLVDEPALQRPAGIRAWLDAMTLEERLDLCNGNRLQTQVLYGTEVIVAEVQGEWARIFIPSQSTRKEAAGYPGWVRSAQLADPAADSGLLPRADVVSAAAWLHTAPAAEARSLELSFMTSLPVLAEEASWVKVRTPDGIGYLQTGDVRITESSPASVTASSNGHVGASILEQGRRFLGLPYLWGGLSSFGYDCSGFVYSMHRYAGITIPRDASDQARHGLLVEKERLEPGDLLFFAYEEGRGAVHHVGMYAGHGRMIHSPETGKTIEIVELSGYKLALEHCVSRRYWS</sequence>
<gene>
    <name evidence="6" type="primary">ykfC</name>
    <name evidence="6" type="ORF">SK3146_04958</name>
</gene>
<dbReference type="Proteomes" id="UP001057134">
    <property type="component" value="Chromosome"/>
</dbReference>
<organism evidence="6 7">
    <name type="scientific">Paenibacillus konkukensis</name>
    <dbReference type="NCBI Taxonomy" id="2020716"/>
    <lineage>
        <taxon>Bacteria</taxon>
        <taxon>Bacillati</taxon>
        <taxon>Bacillota</taxon>
        <taxon>Bacilli</taxon>
        <taxon>Bacillales</taxon>
        <taxon>Paenibacillaceae</taxon>
        <taxon>Paenibacillus</taxon>
    </lineage>
</organism>